<dbReference type="PANTHER" id="PTHR46890">
    <property type="entry name" value="NON-LTR RETROLELEMENT REVERSE TRANSCRIPTASE-LIKE PROTEIN-RELATED"/>
    <property type="match status" value="1"/>
</dbReference>
<name>A0AAD9U2Q9_9ROSI</name>
<dbReference type="EMBL" id="JANJYI010000006">
    <property type="protein sequence ID" value="KAK2646527.1"/>
    <property type="molecule type" value="Genomic_DNA"/>
</dbReference>
<dbReference type="AlphaFoldDB" id="A0AAD9U2Q9"/>
<dbReference type="InterPro" id="IPR002156">
    <property type="entry name" value="RNaseH_domain"/>
</dbReference>
<protein>
    <recommendedName>
        <fullName evidence="1">RNase H type-1 domain-containing protein</fullName>
    </recommendedName>
</protein>
<accession>A0AAD9U2Q9</accession>
<gene>
    <name evidence="2" type="ORF">Ddye_021722</name>
</gene>
<keyword evidence="3" id="KW-1185">Reference proteome</keyword>
<dbReference type="Pfam" id="PF13456">
    <property type="entry name" value="RVT_3"/>
    <property type="match status" value="1"/>
</dbReference>
<feature type="domain" description="RNase H type-1" evidence="1">
    <location>
        <begin position="406"/>
        <end position="511"/>
    </location>
</feature>
<comment type="caution">
    <text evidence="2">The sequence shown here is derived from an EMBL/GenBank/DDBJ whole genome shotgun (WGS) entry which is preliminary data.</text>
</comment>
<evidence type="ECO:0000259" key="1">
    <source>
        <dbReference type="Pfam" id="PF13456"/>
    </source>
</evidence>
<dbReference type="CDD" id="cd06222">
    <property type="entry name" value="RNase_H_like"/>
    <property type="match status" value="1"/>
</dbReference>
<evidence type="ECO:0000313" key="2">
    <source>
        <dbReference type="EMBL" id="KAK2646527.1"/>
    </source>
</evidence>
<dbReference type="InterPro" id="IPR036397">
    <property type="entry name" value="RNaseH_sf"/>
</dbReference>
<dbReference type="Proteomes" id="UP001280121">
    <property type="component" value="Unassembled WGS sequence"/>
</dbReference>
<evidence type="ECO:0000313" key="3">
    <source>
        <dbReference type="Proteomes" id="UP001280121"/>
    </source>
</evidence>
<dbReference type="InterPro" id="IPR052343">
    <property type="entry name" value="Retrotransposon-Effector_Assoc"/>
</dbReference>
<sequence>MDMETDSWKMGQNDGDIVNLSLGKIDGGWEGICTGHRTDVQIVSHHNVCWRRTGFYGNPDVNERQHRWTLLLRLSRMSNLPVNRRALTKDIKVKHEELKHVSAVVGPGAWYVIRKVEGELDTLMDQEEAYWRQRSRELCLKMVIETQDGDLNLILDCVEPCLSAGSASFLDMRFSAEEVRKAVFDMHPTKAPGPDGLPTLLYQKFSLCNVFYKIVTKALANRFCGVLNEVISETQSAFIPGRLISDNAIIGFECMHALKRNENMIFTRASERDCHAIKRILQIYSNASGQVINLAKSALCVNKFVSRRQARGFCGSSSSFLWKSIMWDQEIINQGSRWRIGDGIVVGIYSDRWIPRPSTFKWLGPLPVGVMVEVFMENESFDKGEDVDLVGLSRLGELMILDALVGIGIIIRDHLGGVLASCSLPVVAVVSPDVTEATAILRGFIFTKESGLLPCVMESDAQVVVNMINSKNAPLSDIGIIIRDIICFLNCNSECKVVFAPRQGNMAAHKLDLSV</sequence>
<dbReference type="GO" id="GO:0004523">
    <property type="term" value="F:RNA-DNA hybrid ribonuclease activity"/>
    <property type="evidence" value="ECO:0007669"/>
    <property type="project" value="InterPro"/>
</dbReference>
<dbReference type="Gene3D" id="3.30.420.10">
    <property type="entry name" value="Ribonuclease H-like superfamily/Ribonuclease H"/>
    <property type="match status" value="1"/>
</dbReference>
<organism evidence="2 3">
    <name type="scientific">Dipteronia dyeriana</name>
    <dbReference type="NCBI Taxonomy" id="168575"/>
    <lineage>
        <taxon>Eukaryota</taxon>
        <taxon>Viridiplantae</taxon>
        <taxon>Streptophyta</taxon>
        <taxon>Embryophyta</taxon>
        <taxon>Tracheophyta</taxon>
        <taxon>Spermatophyta</taxon>
        <taxon>Magnoliopsida</taxon>
        <taxon>eudicotyledons</taxon>
        <taxon>Gunneridae</taxon>
        <taxon>Pentapetalae</taxon>
        <taxon>rosids</taxon>
        <taxon>malvids</taxon>
        <taxon>Sapindales</taxon>
        <taxon>Sapindaceae</taxon>
        <taxon>Hippocastanoideae</taxon>
        <taxon>Acereae</taxon>
        <taxon>Dipteronia</taxon>
    </lineage>
</organism>
<dbReference type="GO" id="GO:0003676">
    <property type="term" value="F:nucleic acid binding"/>
    <property type="evidence" value="ECO:0007669"/>
    <property type="project" value="InterPro"/>
</dbReference>
<reference evidence="2" key="1">
    <citation type="journal article" date="2023" name="Plant J.">
        <title>Genome sequences and population genomics provide insights into the demographic history, inbreeding, and mutation load of two 'living fossil' tree species of Dipteronia.</title>
        <authorList>
            <person name="Feng Y."/>
            <person name="Comes H.P."/>
            <person name="Chen J."/>
            <person name="Zhu S."/>
            <person name="Lu R."/>
            <person name="Zhang X."/>
            <person name="Li P."/>
            <person name="Qiu J."/>
            <person name="Olsen K.M."/>
            <person name="Qiu Y."/>
        </authorList>
    </citation>
    <scope>NUCLEOTIDE SEQUENCE</scope>
    <source>
        <strain evidence="2">KIB01</strain>
    </source>
</reference>
<dbReference type="InterPro" id="IPR044730">
    <property type="entry name" value="RNase_H-like_dom_plant"/>
</dbReference>
<proteinExistence type="predicted"/>
<dbReference type="PANTHER" id="PTHR46890:SF48">
    <property type="entry name" value="RNA-DIRECTED DNA POLYMERASE"/>
    <property type="match status" value="1"/>
</dbReference>